<evidence type="ECO:0000313" key="5">
    <source>
        <dbReference type="Proteomes" id="UP001057877"/>
    </source>
</evidence>
<evidence type="ECO:0000259" key="3">
    <source>
        <dbReference type="SMART" id="SM00854"/>
    </source>
</evidence>
<dbReference type="Gene3D" id="3.60.21.10">
    <property type="match status" value="1"/>
</dbReference>
<sequence>MKRAGRVNRRSAAAVLLASVLAAAVGIAAVVFVILPNQEKAGTSTGGVIKPGHLPPVMDRESYIDIKLAAAGDIMFHNAQLASGYDAKTNTYRFNSVFDAVKPIISAADLAIANFETTTAGPDTQKYSGYPRFNSPDEVLDAIKYAGFDILSTANNHSLDTGRAGLIRTVQMIRQRGLDTVGTYEKRPDTRVLMKNVKGIKLAFMSYTESANGLEGSLTPEELDTMINMADELKMKEDIQYAKDQGADVIIAFLHWGNEYERTPSKKQEQLAKLLAKAGVDIILGSHPHVIQRSEQLGGRSNNAFVIYSMGNFISNQRYETLNNAYTEDGVIVLFDIQKNKTTNQTRIINIDYVPTWVYRDMEDGKQAYTYQILPILNYMDSKHISNEFKARMQRSYKDTIMQLEEVPPAYKTAAGIEPERSSSTGSEGVYDEKK</sequence>
<dbReference type="Pfam" id="PF09587">
    <property type="entry name" value="PGA_cap"/>
    <property type="match status" value="1"/>
</dbReference>
<dbReference type="PANTHER" id="PTHR33393:SF12">
    <property type="entry name" value="CAPSULE BIOSYNTHESIS PROTEIN CAPA"/>
    <property type="match status" value="1"/>
</dbReference>
<reference evidence="4" key="1">
    <citation type="submission" date="2022-01" db="EMBL/GenBank/DDBJ databases">
        <title>Paenibacillus spongiae sp. nov., isolated from marine sponge.</title>
        <authorList>
            <person name="Li Z."/>
            <person name="Zhang M."/>
        </authorList>
    </citation>
    <scope>NUCLEOTIDE SEQUENCE</scope>
    <source>
        <strain evidence="4">PHS-Z3</strain>
    </source>
</reference>
<dbReference type="RefSeq" id="WP_258384657.1">
    <property type="nucleotide sequence ID" value="NZ_CP091430.1"/>
</dbReference>
<feature type="region of interest" description="Disordered" evidence="2">
    <location>
        <begin position="412"/>
        <end position="435"/>
    </location>
</feature>
<name>A0ABY5S503_9BACL</name>
<comment type="similarity">
    <text evidence="1">Belongs to the CapA family.</text>
</comment>
<dbReference type="CDD" id="cd07381">
    <property type="entry name" value="MPP_CapA"/>
    <property type="match status" value="1"/>
</dbReference>
<dbReference type="InterPro" id="IPR052169">
    <property type="entry name" value="CW_Biosynth-Accessory"/>
</dbReference>
<dbReference type="SUPFAM" id="SSF56300">
    <property type="entry name" value="Metallo-dependent phosphatases"/>
    <property type="match status" value="1"/>
</dbReference>
<keyword evidence="5" id="KW-1185">Reference proteome</keyword>
<accession>A0ABY5S503</accession>
<dbReference type="PANTHER" id="PTHR33393">
    <property type="entry name" value="POLYGLUTAMINE SYNTHESIS ACCESSORY PROTEIN RV0574C-RELATED"/>
    <property type="match status" value="1"/>
</dbReference>
<proteinExistence type="inferred from homology"/>
<dbReference type="InterPro" id="IPR019079">
    <property type="entry name" value="Capsule_synth_CapA"/>
</dbReference>
<evidence type="ECO:0000256" key="2">
    <source>
        <dbReference type="SAM" id="MobiDB-lite"/>
    </source>
</evidence>
<protein>
    <submittedName>
        <fullName evidence="4">CapA family protein</fullName>
    </submittedName>
</protein>
<evidence type="ECO:0000256" key="1">
    <source>
        <dbReference type="ARBA" id="ARBA00005662"/>
    </source>
</evidence>
<dbReference type="SMART" id="SM00854">
    <property type="entry name" value="PGA_cap"/>
    <property type="match status" value="1"/>
</dbReference>
<feature type="domain" description="Capsule synthesis protein CapA" evidence="3">
    <location>
        <begin position="67"/>
        <end position="317"/>
    </location>
</feature>
<evidence type="ECO:0000313" key="4">
    <source>
        <dbReference type="EMBL" id="UVI28568.1"/>
    </source>
</evidence>
<dbReference type="InterPro" id="IPR029052">
    <property type="entry name" value="Metallo-depent_PP-like"/>
</dbReference>
<dbReference type="Proteomes" id="UP001057877">
    <property type="component" value="Chromosome"/>
</dbReference>
<gene>
    <name evidence="4" type="ORF">L1F29_24410</name>
</gene>
<dbReference type="EMBL" id="CP091430">
    <property type="protein sequence ID" value="UVI28568.1"/>
    <property type="molecule type" value="Genomic_DNA"/>
</dbReference>
<organism evidence="4 5">
    <name type="scientific">Paenibacillus spongiae</name>
    <dbReference type="NCBI Taxonomy" id="2909671"/>
    <lineage>
        <taxon>Bacteria</taxon>
        <taxon>Bacillati</taxon>
        <taxon>Bacillota</taxon>
        <taxon>Bacilli</taxon>
        <taxon>Bacillales</taxon>
        <taxon>Paenibacillaceae</taxon>
        <taxon>Paenibacillus</taxon>
    </lineage>
</organism>